<accession>A0A2R8AFA7</accession>
<protein>
    <recommendedName>
        <fullName evidence="4">DUF2125 domain-containing protein</fullName>
    </recommendedName>
</protein>
<dbReference type="Pfam" id="PF09898">
    <property type="entry name" value="DUF2125"/>
    <property type="match status" value="1"/>
</dbReference>
<reference evidence="2 3" key="1">
    <citation type="submission" date="2018-03" db="EMBL/GenBank/DDBJ databases">
        <authorList>
            <person name="Keele B.F."/>
        </authorList>
    </citation>
    <scope>NUCLEOTIDE SEQUENCE [LARGE SCALE GENOMIC DNA]</scope>
    <source>
        <strain evidence="2 3">CeCT 8812</strain>
    </source>
</reference>
<keyword evidence="1" id="KW-0812">Transmembrane</keyword>
<sequence>MRGVKILVGLFVVGCLAWAGYWWVNAGIRRTAVETWFEQRRAEGWVADYEELVITGFPNRVDTKISGLELADPRSGWAWSADEFQLLTLSYQPFAIIAVWPGEQRFSTPGGGTISAEGQRLRASLAVTANGAFELVRSRMEGRDIAIRLPDGETLFVPILDAASDALDADESGTVHRLGLNLENVELSEGLKARFDATGLLPPAISVVHFDATATFDGTVSLRTIERDAPELASIRIDDASGAWGELDLRAFGDLTADAQGLAEGELDIRARNWEAMLDLAVANGALDEGSARAARFGLGLLASSSGDRNSLEAPITFRDGQARLGPLPIGSAPSLQRQ</sequence>
<dbReference type="Proteomes" id="UP000244932">
    <property type="component" value="Unassembled WGS sequence"/>
</dbReference>
<name>A0A2R8AFA7_9RHOB</name>
<feature type="transmembrane region" description="Helical" evidence="1">
    <location>
        <begin position="6"/>
        <end position="24"/>
    </location>
</feature>
<dbReference type="AlphaFoldDB" id="A0A2R8AFA7"/>
<evidence type="ECO:0008006" key="4">
    <source>
        <dbReference type="Google" id="ProtNLM"/>
    </source>
</evidence>
<proteinExistence type="predicted"/>
<gene>
    <name evidence="2" type="ORF">POI8812_03093</name>
</gene>
<evidence type="ECO:0000256" key="1">
    <source>
        <dbReference type="SAM" id="Phobius"/>
    </source>
</evidence>
<keyword evidence="1" id="KW-0472">Membrane</keyword>
<dbReference type="RefSeq" id="WP_162844980.1">
    <property type="nucleotide sequence ID" value="NZ_OMKW01000004.1"/>
</dbReference>
<evidence type="ECO:0000313" key="3">
    <source>
        <dbReference type="Proteomes" id="UP000244932"/>
    </source>
</evidence>
<dbReference type="EMBL" id="OMKW01000004">
    <property type="protein sequence ID" value="SPF30750.1"/>
    <property type="molecule type" value="Genomic_DNA"/>
</dbReference>
<dbReference type="InterPro" id="IPR018666">
    <property type="entry name" value="DUF2125"/>
</dbReference>
<organism evidence="2 3">
    <name type="scientific">Pontivivens insulae</name>
    <dbReference type="NCBI Taxonomy" id="1639689"/>
    <lineage>
        <taxon>Bacteria</taxon>
        <taxon>Pseudomonadati</taxon>
        <taxon>Pseudomonadota</taxon>
        <taxon>Alphaproteobacteria</taxon>
        <taxon>Rhodobacterales</taxon>
        <taxon>Paracoccaceae</taxon>
        <taxon>Pontivivens</taxon>
    </lineage>
</organism>
<keyword evidence="1" id="KW-1133">Transmembrane helix</keyword>
<keyword evidence="3" id="KW-1185">Reference proteome</keyword>
<evidence type="ECO:0000313" key="2">
    <source>
        <dbReference type="EMBL" id="SPF30750.1"/>
    </source>
</evidence>